<evidence type="ECO:0000256" key="2">
    <source>
        <dbReference type="ARBA" id="ARBA00022729"/>
    </source>
</evidence>
<evidence type="ECO:0000256" key="1">
    <source>
        <dbReference type="ARBA" id="ARBA00007162"/>
    </source>
</evidence>
<dbReference type="InterPro" id="IPR017797">
    <property type="entry name" value="Phosphnate-bd"/>
</dbReference>
<dbReference type="NCBIfam" id="TIGR03431">
    <property type="entry name" value="PhnD"/>
    <property type="match status" value="1"/>
</dbReference>
<gene>
    <name evidence="4" type="primary">phnD</name>
    <name evidence="4" type="ORF">F6J89_25925</name>
</gene>
<comment type="caution">
    <text evidence="4">The sequence shown here is derived from an EMBL/GenBank/DDBJ whole genome shotgun (WGS) entry which is preliminary data.</text>
</comment>
<dbReference type="NCBIfam" id="TIGR01098">
    <property type="entry name" value="3A0109s03R"/>
    <property type="match status" value="1"/>
</dbReference>
<dbReference type="GO" id="GO:0015716">
    <property type="term" value="P:organic phosphonate transport"/>
    <property type="evidence" value="ECO:0007669"/>
    <property type="project" value="InterPro"/>
</dbReference>
<dbReference type="GO" id="GO:0055085">
    <property type="term" value="P:transmembrane transport"/>
    <property type="evidence" value="ECO:0007669"/>
    <property type="project" value="InterPro"/>
</dbReference>
<sequence>MLRRNFLYASLLALSLTVVSCTQGTSDNQTAGSSNTDKLASDSGSELIMGLIPAENNEEMVEKFEPMRAYMEEKLNRPIKVFTATDYAGVIEAMRQDKVDIAWFGPLSYVLAEQEAGAEAFATGVREKTGKSTYKSILVVPGDSYVKSIQDLKGKNVAFVDPASTSGGLVPSYLVLKATGQKPKDFFAKLTYAGSHDAAGMAVKNKTVDAAGTNDITYNKMLNKGLISQQSNRILLASDPIPGSPLAYRQELDEQTKNKIREIVLNAHEDIEVTGYGELLNYESATPKDYQIVRDMINTLEIAREEILK</sequence>
<feature type="signal peptide" evidence="3">
    <location>
        <begin position="1"/>
        <end position="24"/>
    </location>
</feature>
<proteinExistence type="inferred from homology"/>
<dbReference type="PROSITE" id="PS51257">
    <property type="entry name" value="PROKAR_LIPOPROTEIN"/>
    <property type="match status" value="1"/>
</dbReference>
<name>A0A6B3NJ89_9CYAN</name>
<reference evidence="4" key="1">
    <citation type="submission" date="2019-11" db="EMBL/GenBank/DDBJ databases">
        <title>Genomic insights into an expanded diversity of filamentous marine cyanobacteria reveals the extraordinary biosynthetic potential of Moorea and Okeania.</title>
        <authorList>
            <person name="Ferreira Leao T."/>
            <person name="Wang M."/>
            <person name="Moss N."/>
            <person name="Da Silva R."/>
            <person name="Sanders J."/>
            <person name="Nurk S."/>
            <person name="Gurevich A."/>
            <person name="Humphrey G."/>
            <person name="Reher R."/>
            <person name="Zhu Q."/>
            <person name="Belda-Ferre P."/>
            <person name="Glukhov E."/>
            <person name="Rex R."/>
            <person name="Dorrestein P.C."/>
            <person name="Knight R."/>
            <person name="Pevzner P."/>
            <person name="Gerwick W.H."/>
            <person name="Gerwick L."/>
        </authorList>
    </citation>
    <scope>NUCLEOTIDE SEQUENCE</scope>
    <source>
        <strain evidence="4">SIO1C4</strain>
    </source>
</reference>
<dbReference type="AlphaFoldDB" id="A0A6B3NJ89"/>
<dbReference type="GO" id="GO:0043190">
    <property type="term" value="C:ATP-binding cassette (ABC) transporter complex"/>
    <property type="evidence" value="ECO:0007669"/>
    <property type="project" value="InterPro"/>
</dbReference>
<dbReference type="InterPro" id="IPR005770">
    <property type="entry name" value="PhnD"/>
</dbReference>
<evidence type="ECO:0000313" key="4">
    <source>
        <dbReference type="EMBL" id="NER30965.1"/>
    </source>
</evidence>
<organism evidence="4">
    <name type="scientific">Symploca sp. SIO1C4</name>
    <dbReference type="NCBI Taxonomy" id="2607765"/>
    <lineage>
        <taxon>Bacteria</taxon>
        <taxon>Bacillati</taxon>
        <taxon>Cyanobacteriota</taxon>
        <taxon>Cyanophyceae</taxon>
        <taxon>Coleofasciculales</taxon>
        <taxon>Coleofasciculaceae</taxon>
        <taxon>Symploca</taxon>
    </lineage>
</organism>
<dbReference type="Gene3D" id="3.40.190.10">
    <property type="entry name" value="Periplasmic binding protein-like II"/>
    <property type="match status" value="2"/>
</dbReference>
<dbReference type="Pfam" id="PF12974">
    <property type="entry name" value="Phosphonate-bd"/>
    <property type="match status" value="1"/>
</dbReference>
<dbReference type="PANTHER" id="PTHR35841">
    <property type="entry name" value="PHOSPHONATES-BINDING PERIPLASMIC PROTEIN"/>
    <property type="match status" value="1"/>
</dbReference>
<evidence type="ECO:0000256" key="3">
    <source>
        <dbReference type="SAM" id="SignalP"/>
    </source>
</evidence>
<dbReference type="EMBL" id="JAAHFQ010000686">
    <property type="protein sequence ID" value="NER30965.1"/>
    <property type="molecule type" value="Genomic_DNA"/>
</dbReference>
<comment type="similarity">
    <text evidence="1">Belongs to the phosphate/phosphite/phosphonate binding protein family.</text>
</comment>
<protein>
    <submittedName>
        <fullName evidence="4">Phosphonate ABC transporter substrate-binding protein</fullName>
    </submittedName>
</protein>
<dbReference type="PANTHER" id="PTHR35841:SF1">
    <property type="entry name" value="PHOSPHONATES-BINDING PERIPLASMIC PROTEIN"/>
    <property type="match status" value="1"/>
</dbReference>
<dbReference type="CDD" id="cd01071">
    <property type="entry name" value="PBP2_PhnD_like"/>
    <property type="match status" value="1"/>
</dbReference>
<feature type="chain" id="PRO_5025572155" evidence="3">
    <location>
        <begin position="25"/>
        <end position="309"/>
    </location>
</feature>
<keyword evidence="2 3" id="KW-0732">Signal</keyword>
<dbReference type="SUPFAM" id="SSF53850">
    <property type="entry name" value="Periplasmic binding protein-like II"/>
    <property type="match status" value="1"/>
</dbReference>
<accession>A0A6B3NJ89</accession>